<dbReference type="AlphaFoldDB" id="A0A3B0SM02"/>
<dbReference type="SUPFAM" id="SSF47090">
    <property type="entry name" value="PGBD-like"/>
    <property type="match status" value="1"/>
</dbReference>
<dbReference type="InterPro" id="IPR036366">
    <property type="entry name" value="PGBDSf"/>
</dbReference>
<dbReference type="Gene3D" id="1.10.101.10">
    <property type="entry name" value="PGBD-like superfamily/PGBD"/>
    <property type="match status" value="1"/>
</dbReference>
<name>A0A3B0SM02_9ZZZZ</name>
<evidence type="ECO:0000259" key="2">
    <source>
        <dbReference type="Pfam" id="PF01471"/>
    </source>
</evidence>
<sequence>MAASKSWHRIESVAGARVLFMKRGILLSIVAILVVGAPAALLVWMRTQTEDRLTGLEPDPVPLVIAVQAREVSDRTGVSVESVWGVATVVVSPPWSGTVTRVDVVSGDNVISGDVVARVSGVDRVAVASVEPFWRTLARRDKGDDVAMLQTWLIGSGYYDADVDGVYGHAMVAAVKMWAADLGVAKPDGNFDPVWIVWLPYEPFVVSAVVLESGSPPPAAGSPVLIAPIPLLSVSLTGTDERPFGGLGAWVLRVGEVEVSVVDGEVDVAALALLKPLLAQGETTLGSVSRAQPVDVLEVPATAVVSNESGGLCVFVSDGDGFALRSIEALGGSVSSVNVSSGLSSGDVVLANPADMFDAPSCP</sequence>
<dbReference type="InterPro" id="IPR002477">
    <property type="entry name" value="Peptidoglycan-bd-like"/>
</dbReference>
<accession>A0A3B0SM02</accession>
<gene>
    <name evidence="3" type="ORF">MNBD_ACTINO02-1338</name>
</gene>
<dbReference type="InterPro" id="IPR036365">
    <property type="entry name" value="PGBD-like_sf"/>
</dbReference>
<dbReference type="Gene3D" id="2.40.420.20">
    <property type="match status" value="1"/>
</dbReference>
<evidence type="ECO:0000313" key="3">
    <source>
        <dbReference type="EMBL" id="VAW05263.1"/>
    </source>
</evidence>
<proteinExistence type="predicted"/>
<feature type="transmembrane region" description="Helical" evidence="1">
    <location>
        <begin position="25"/>
        <end position="45"/>
    </location>
</feature>
<reference evidence="3" key="1">
    <citation type="submission" date="2018-06" db="EMBL/GenBank/DDBJ databases">
        <authorList>
            <person name="Zhirakovskaya E."/>
        </authorList>
    </citation>
    <scope>NUCLEOTIDE SEQUENCE</scope>
</reference>
<protein>
    <recommendedName>
        <fullName evidence="2">Peptidoglycan binding-like domain-containing protein</fullName>
    </recommendedName>
</protein>
<evidence type="ECO:0000256" key="1">
    <source>
        <dbReference type="SAM" id="Phobius"/>
    </source>
</evidence>
<keyword evidence="1" id="KW-0472">Membrane</keyword>
<dbReference type="EMBL" id="UOEK01000313">
    <property type="protein sequence ID" value="VAW05263.1"/>
    <property type="molecule type" value="Genomic_DNA"/>
</dbReference>
<feature type="domain" description="Peptidoglycan binding-like" evidence="2">
    <location>
        <begin position="143"/>
        <end position="193"/>
    </location>
</feature>
<organism evidence="3">
    <name type="scientific">hydrothermal vent metagenome</name>
    <dbReference type="NCBI Taxonomy" id="652676"/>
    <lineage>
        <taxon>unclassified sequences</taxon>
        <taxon>metagenomes</taxon>
        <taxon>ecological metagenomes</taxon>
    </lineage>
</organism>
<keyword evidence="1" id="KW-1133">Transmembrane helix</keyword>
<dbReference type="Pfam" id="PF01471">
    <property type="entry name" value="PG_binding_1"/>
    <property type="match status" value="1"/>
</dbReference>
<keyword evidence="1" id="KW-0812">Transmembrane</keyword>